<feature type="region of interest" description="Disordered" evidence="1">
    <location>
        <begin position="23"/>
        <end position="48"/>
    </location>
</feature>
<accession>A0ABT1NI31</accession>
<feature type="compositionally biased region" description="Basic and acidic residues" evidence="1">
    <location>
        <begin position="38"/>
        <end position="47"/>
    </location>
</feature>
<evidence type="ECO:0000256" key="2">
    <source>
        <dbReference type="SAM" id="Phobius"/>
    </source>
</evidence>
<proteinExistence type="predicted"/>
<gene>
    <name evidence="3" type="ORF">LJD61_15060</name>
</gene>
<evidence type="ECO:0000313" key="4">
    <source>
        <dbReference type="Proteomes" id="UP001651880"/>
    </source>
</evidence>
<evidence type="ECO:0000256" key="1">
    <source>
        <dbReference type="SAM" id="MobiDB-lite"/>
    </source>
</evidence>
<name>A0ABT1NI31_9FIRM</name>
<feature type="transmembrane region" description="Helical" evidence="2">
    <location>
        <begin position="6"/>
        <end position="23"/>
    </location>
</feature>
<dbReference type="Proteomes" id="UP001651880">
    <property type="component" value="Unassembled WGS sequence"/>
</dbReference>
<keyword evidence="2" id="KW-0812">Transmembrane</keyword>
<keyword evidence="4" id="KW-1185">Reference proteome</keyword>
<feature type="region of interest" description="Disordered" evidence="1">
    <location>
        <begin position="74"/>
        <end position="94"/>
    </location>
</feature>
<keyword evidence="2" id="KW-1133">Transmembrane helix</keyword>
<reference evidence="3 4" key="1">
    <citation type="submission" date="2021-10" db="EMBL/GenBank/DDBJ databases">
        <title>Lutispora strain m25 sp. nov., a thermophilic, non-spore-forming bacterium isolated from a lab-scale methanogenic bioreactor digesting anaerobic sludge.</title>
        <authorList>
            <person name="El Houari A."/>
            <person name="Mcdonald J."/>
        </authorList>
    </citation>
    <scope>NUCLEOTIDE SEQUENCE [LARGE SCALE GENOMIC DNA]</scope>
    <source>
        <strain evidence="4">m25</strain>
    </source>
</reference>
<protein>
    <submittedName>
        <fullName evidence="3">Uncharacterized protein</fullName>
    </submittedName>
</protein>
<sequence length="126" mass="14137">MKSIWIFILISIIANIIGTIGKANQKKKPMPSSAKKTKNADHKDRNMAPEANLQYSSGFEYDNRTVLQGASWDDNRSNSYRAAEENPIENESLGGLEETYDAGLSELQHAIIMSEVLDKPLALRRR</sequence>
<comment type="caution">
    <text evidence="3">The sequence shown here is derived from an EMBL/GenBank/DDBJ whole genome shotgun (WGS) entry which is preliminary data.</text>
</comment>
<evidence type="ECO:0000313" key="3">
    <source>
        <dbReference type="EMBL" id="MCQ1530857.1"/>
    </source>
</evidence>
<dbReference type="EMBL" id="JAJEKE010000015">
    <property type="protein sequence ID" value="MCQ1530857.1"/>
    <property type="molecule type" value="Genomic_DNA"/>
</dbReference>
<organism evidence="3 4">
    <name type="scientific">Lutispora saccharofermentans</name>
    <dbReference type="NCBI Taxonomy" id="3024236"/>
    <lineage>
        <taxon>Bacteria</taxon>
        <taxon>Bacillati</taxon>
        <taxon>Bacillota</taxon>
        <taxon>Clostridia</taxon>
        <taxon>Lutisporales</taxon>
        <taxon>Lutisporaceae</taxon>
        <taxon>Lutispora</taxon>
    </lineage>
</organism>
<dbReference type="RefSeq" id="WP_255228377.1">
    <property type="nucleotide sequence ID" value="NZ_JAJEKE010000015.1"/>
</dbReference>
<keyword evidence="2" id="KW-0472">Membrane</keyword>